<dbReference type="EMBL" id="JACGWZ010000001">
    <property type="protein sequence ID" value="MBA8822877.1"/>
    <property type="molecule type" value="Genomic_DNA"/>
</dbReference>
<reference evidence="2 3" key="1">
    <citation type="submission" date="2020-07" db="EMBL/GenBank/DDBJ databases">
        <title>Sequencing the genomes of 1000 actinobacteria strains.</title>
        <authorList>
            <person name="Klenk H.-P."/>
        </authorList>
    </citation>
    <scope>NUCLEOTIDE SEQUENCE [LARGE SCALE GENOMIC DNA]</scope>
    <source>
        <strain evidence="2 3">DSM 45975</strain>
    </source>
</reference>
<evidence type="ECO:0000313" key="2">
    <source>
        <dbReference type="EMBL" id="MBA8822877.1"/>
    </source>
</evidence>
<proteinExistence type="predicted"/>
<evidence type="ECO:0000259" key="1">
    <source>
        <dbReference type="Pfam" id="PF04149"/>
    </source>
</evidence>
<comment type="caution">
    <text evidence="2">The sequence shown here is derived from an EMBL/GenBank/DDBJ whole genome shotgun (WGS) entry which is preliminary data.</text>
</comment>
<protein>
    <recommendedName>
        <fullName evidence="1">DUF397 domain-containing protein</fullName>
    </recommendedName>
</protein>
<dbReference type="InterPro" id="IPR007278">
    <property type="entry name" value="DUF397"/>
</dbReference>
<keyword evidence="3" id="KW-1185">Reference proteome</keyword>
<dbReference type="AlphaFoldDB" id="A0A839DTZ9"/>
<name>A0A839DTZ9_9PSEU</name>
<gene>
    <name evidence="2" type="ORF">FHX42_000206</name>
</gene>
<dbReference type="Pfam" id="PF04149">
    <property type="entry name" value="DUF397"/>
    <property type="match status" value="1"/>
</dbReference>
<sequence>MPSSHRDTGWFKSSRRAAANDNCVEVRMTGTVVGVRDSKNPDGGAFAVTPRSWRAFLDHARAGDFDHRS</sequence>
<dbReference type="Proteomes" id="UP000569329">
    <property type="component" value="Unassembled WGS sequence"/>
</dbReference>
<evidence type="ECO:0000313" key="3">
    <source>
        <dbReference type="Proteomes" id="UP000569329"/>
    </source>
</evidence>
<accession>A0A839DTZ9</accession>
<feature type="domain" description="DUF397" evidence="1">
    <location>
        <begin position="9"/>
        <end position="61"/>
    </location>
</feature>
<organism evidence="2 3">
    <name type="scientific">Halosaccharopolyspora lacisalsi</name>
    <dbReference type="NCBI Taxonomy" id="1000566"/>
    <lineage>
        <taxon>Bacteria</taxon>
        <taxon>Bacillati</taxon>
        <taxon>Actinomycetota</taxon>
        <taxon>Actinomycetes</taxon>
        <taxon>Pseudonocardiales</taxon>
        <taxon>Pseudonocardiaceae</taxon>
        <taxon>Halosaccharopolyspora</taxon>
    </lineage>
</organism>